<dbReference type="SUPFAM" id="SSF55816">
    <property type="entry name" value="5'-nucleotidase (syn. UDP-sugar hydrolase), C-terminal domain"/>
    <property type="match status" value="1"/>
</dbReference>
<comment type="caution">
    <text evidence="7">The sequence shown here is derived from an EMBL/GenBank/DDBJ whole genome shotgun (WGS) entry which is preliminary data.</text>
</comment>
<comment type="subcellular location">
    <subcellularLocation>
        <location evidence="1">Secreted</location>
    </subcellularLocation>
</comment>
<dbReference type="Gene3D" id="3.90.780.10">
    <property type="entry name" value="5'-Nucleotidase, C-terminal domain"/>
    <property type="match status" value="1"/>
</dbReference>
<dbReference type="GO" id="GO:0000166">
    <property type="term" value="F:nucleotide binding"/>
    <property type="evidence" value="ECO:0007669"/>
    <property type="project" value="UniProtKB-KW"/>
</dbReference>
<dbReference type="GO" id="GO:0005576">
    <property type="term" value="C:extracellular region"/>
    <property type="evidence" value="ECO:0007669"/>
    <property type="project" value="UniProtKB-SubCell"/>
</dbReference>
<dbReference type="Proteomes" id="UP001138997">
    <property type="component" value="Unassembled WGS sequence"/>
</dbReference>
<feature type="domain" description="Calcineurin-like phosphoesterase" evidence="5">
    <location>
        <begin position="53"/>
        <end position="326"/>
    </location>
</feature>
<dbReference type="PRINTS" id="PR01607">
    <property type="entry name" value="APYRASEFAMLY"/>
</dbReference>
<evidence type="ECO:0000313" key="8">
    <source>
        <dbReference type="Proteomes" id="UP001138997"/>
    </source>
</evidence>
<dbReference type="RefSeq" id="WP_231438699.1">
    <property type="nucleotide sequence ID" value="NZ_JAJOMB010000001.1"/>
</dbReference>
<dbReference type="EMBL" id="JAJOMB010000001">
    <property type="protein sequence ID" value="MCD5309781.1"/>
    <property type="molecule type" value="Genomic_DNA"/>
</dbReference>
<proteinExistence type="inferred from homology"/>
<evidence type="ECO:0000313" key="7">
    <source>
        <dbReference type="EMBL" id="MCD5309781.1"/>
    </source>
</evidence>
<dbReference type="Pfam" id="PF02872">
    <property type="entry name" value="5_nucleotid_C"/>
    <property type="match status" value="1"/>
</dbReference>
<dbReference type="PANTHER" id="PTHR11575:SF24">
    <property type="entry name" value="5'-NUCLEOTIDASE"/>
    <property type="match status" value="1"/>
</dbReference>
<feature type="domain" description="5'-Nucleotidase C-terminal" evidence="6">
    <location>
        <begin position="406"/>
        <end position="578"/>
    </location>
</feature>
<protein>
    <submittedName>
        <fullName evidence="7">Bifunctional metallophosphatase/5'-nucleotidase</fullName>
    </submittedName>
</protein>
<keyword evidence="8" id="KW-1185">Reference proteome</keyword>
<dbReference type="SUPFAM" id="SSF56300">
    <property type="entry name" value="Metallo-dependent phosphatases"/>
    <property type="match status" value="1"/>
</dbReference>
<dbReference type="InterPro" id="IPR006311">
    <property type="entry name" value="TAT_signal"/>
</dbReference>
<dbReference type="InterPro" id="IPR008334">
    <property type="entry name" value="5'-Nucleotdase_C"/>
</dbReference>
<dbReference type="PROSITE" id="PS51318">
    <property type="entry name" value="TAT"/>
    <property type="match status" value="1"/>
</dbReference>
<gene>
    <name evidence="7" type="ORF">LR394_02650</name>
</gene>
<accession>A0A9X1N9N9</accession>
<dbReference type="GO" id="GO:0030288">
    <property type="term" value="C:outer membrane-bounded periplasmic space"/>
    <property type="evidence" value="ECO:0007669"/>
    <property type="project" value="TreeGrafter"/>
</dbReference>
<feature type="chain" id="PRO_5041018785" evidence="4">
    <location>
        <begin position="34"/>
        <end position="614"/>
    </location>
</feature>
<dbReference type="InterPro" id="IPR004843">
    <property type="entry name" value="Calcineurin-like_PHP"/>
</dbReference>
<name>A0A9X1N9N9_9ACTN</name>
<evidence type="ECO:0000256" key="1">
    <source>
        <dbReference type="ARBA" id="ARBA00004613"/>
    </source>
</evidence>
<evidence type="ECO:0000256" key="3">
    <source>
        <dbReference type="ARBA" id="ARBA00022729"/>
    </source>
</evidence>
<comment type="similarity">
    <text evidence="4">Belongs to the 5'-nucleotidase family.</text>
</comment>
<dbReference type="AlphaFoldDB" id="A0A9X1N9N9"/>
<dbReference type="Gene3D" id="3.60.21.10">
    <property type="match status" value="1"/>
</dbReference>
<dbReference type="FunFam" id="3.90.780.10:FF:000004">
    <property type="entry name" value="UDP-sugar hydrolase, putative"/>
    <property type="match status" value="1"/>
</dbReference>
<dbReference type="GO" id="GO:0009166">
    <property type="term" value="P:nucleotide catabolic process"/>
    <property type="evidence" value="ECO:0007669"/>
    <property type="project" value="InterPro"/>
</dbReference>
<dbReference type="PANTHER" id="PTHR11575">
    <property type="entry name" value="5'-NUCLEOTIDASE-RELATED"/>
    <property type="match status" value="1"/>
</dbReference>
<dbReference type="InterPro" id="IPR029052">
    <property type="entry name" value="Metallo-depent_PP-like"/>
</dbReference>
<dbReference type="GO" id="GO:0008768">
    <property type="term" value="F:UDP-sugar diphosphatase activity"/>
    <property type="evidence" value="ECO:0007669"/>
    <property type="project" value="TreeGrafter"/>
</dbReference>
<evidence type="ECO:0000256" key="2">
    <source>
        <dbReference type="ARBA" id="ARBA00022525"/>
    </source>
</evidence>
<keyword evidence="4" id="KW-0378">Hydrolase</keyword>
<evidence type="ECO:0000259" key="6">
    <source>
        <dbReference type="Pfam" id="PF02872"/>
    </source>
</evidence>
<evidence type="ECO:0000259" key="5">
    <source>
        <dbReference type="Pfam" id="PF00149"/>
    </source>
</evidence>
<dbReference type="InterPro" id="IPR006179">
    <property type="entry name" value="5_nucleotidase/apyrase"/>
</dbReference>
<dbReference type="InterPro" id="IPR036907">
    <property type="entry name" value="5'-Nucleotdase_C_sf"/>
</dbReference>
<dbReference type="Pfam" id="PF00149">
    <property type="entry name" value="Metallophos"/>
    <property type="match status" value="1"/>
</dbReference>
<keyword evidence="2" id="KW-0964">Secreted</keyword>
<organism evidence="7 8">
    <name type="scientific">Kineosporia babensis</name>
    <dbReference type="NCBI Taxonomy" id="499548"/>
    <lineage>
        <taxon>Bacteria</taxon>
        <taxon>Bacillati</taxon>
        <taxon>Actinomycetota</taxon>
        <taxon>Actinomycetes</taxon>
        <taxon>Kineosporiales</taxon>
        <taxon>Kineosporiaceae</taxon>
        <taxon>Kineosporia</taxon>
    </lineage>
</organism>
<reference evidence="7" key="1">
    <citation type="submission" date="2021-11" db="EMBL/GenBank/DDBJ databases">
        <title>Streptomyces corallinus and Kineosporia corallina sp. nov., two new coral-derived marine actinobacteria.</title>
        <authorList>
            <person name="Buangrab K."/>
            <person name="Sutthacheep M."/>
            <person name="Yeemin T."/>
            <person name="Harunari E."/>
            <person name="Igarashi Y."/>
            <person name="Sripreechasak P."/>
            <person name="Kanchanasin P."/>
            <person name="Tanasupawat S."/>
            <person name="Phongsopitanun W."/>
        </authorList>
    </citation>
    <scope>NUCLEOTIDE SEQUENCE</scope>
    <source>
        <strain evidence="7">JCM 31032</strain>
    </source>
</reference>
<keyword evidence="3 4" id="KW-0732">Signal</keyword>
<evidence type="ECO:0000256" key="4">
    <source>
        <dbReference type="RuleBase" id="RU362119"/>
    </source>
</evidence>
<keyword evidence="4" id="KW-0547">Nucleotide-binding</keyword>
<dbReference type="GO" id="GO:0008253">
    <property type="term" value="F:5'-nucleotidase activity"/>
    <property type="evidence" value="ECO:0007669"/>
    <property type="project" value="TreeGrafter"/>
</dbReference>
<feature type="signal peptide" evidence="4">
    <location>
        <begin position="1"/>
        <end position="33"/>
    </location>
</feature>
<sequence length="614" mass="64257">MTSSPLRRGGITAAVAAGTVAALFALPATPAQAADGSPSAQAKKKPAKTVDLQILGFNDFHGYLESDSAGTVLTKTGEVEAGGAEYLATKLSTLRKGEKNSLTLATGDQIGGSPFLSGLFKDEPSIDALNKMKVDAAVVGNHEFDEGVPELLRMQYGGNHPTEGKFGKTNYPGANFKMLAGNVKYKKNAKVTKPKNAKKYGSWFSSSTGRTVLPPTTVKVVNGVKVGIIGVVTKESPELVAQAGIKDVTFTDEVKAANLAAKDLRKRGVKTIVALVHEGGTPTTEGAPFDYKCNTGGKTNLSGPIVDIAQNLSPSIDVILSGHTHNSYVCDIKDPNGNPRLVTSNLSYGRTVTEIDLKIDKKTGDVIRSKSKAKNVVVGHKQKKDAAQTKLIAKWKELAGPIANEVVGDITADIKRSESRDSESSLGDLIADAQLDATKAAGDGGAQMAFMNPGGVRADLSFAGSDAGEGDGKVTYGESFTVQPFGNLLVSIDLTGQQIDTMLEQQWSAQADGSTKFLHLGVSEGFTYSYSKSAAIGSKVDASSIKLNGETIQADTTYRVTVNSFLADGGDGFTVLAEGTNRAGGGEDLEAFNAYLKANSPVTGPTPNRVTVLD</sequence>